<accession>A0ABQ3V9Y3</accession>
<protein>
    <recommendedName>
        <fullName evidence="3">HEPN domain-containing protein</fullName>
    </recommendedName>
</protein>
<sequence length="178" mass="20349">MEDRAHLYRAQTSFQAALSLAKESQNKNGFHGPFLSAVLAESGLVHAYADQTSMEKKQALQTMDDASSCIGRPDFQRDWQFMNVNAEWYHIDKAEAYVAVEWGKEALREIHHVDRSDVQKRRRYVYTDIVEADAYLAQDQVEMCVACAENALSLLEDIQSFVFITRIANIHTALIHDH</sequence>
<gene>
    <name evidence="1" type="ORF">KSZ_06600</name>
</gene>
<keyword evidence="2" id="KW-1185">Reference proteome</keyword>
<reference evidence="1 2" key="1">
    <citation type="journal article" date="2021" name="Int. J. Syst. Evol. Microbiol.">
        <title>Reticulibacter mediterranei gen. nov., sp. nov., within the new family Reticulibacteraceae fam. nov., and Ktedonospora formicarum gen. nov., sp. nov., Ktedonobacter robiniae sp. nov., Dictyobacter formicarum sp. nov. and Dictyobacter arantiisoli sp. nov., belonging to the class Ktedonobacteria.</title>
        <authorList>
            <person name="Yabe S."/>
            <person name="Zheng Y."/>
            <person name="Wang C.M."/>
            <person name="Sakai Y."/>
            <person name="Abe K."/>
            <person name="Yokota A."/>
            <person name="Donadio S."/>
            <person name="Cavaletti L."/>
            <person name="Monciardini P."/>
        </authorList>
    </citation>
    <scope>NUCLEOTIDE SEQUENCE [LARGE SCALE GENOMIC DNA]</scope>
    <source>
        <strain evidence="1 2">SOSP1-9</strain>
    </source>
</reference>
<evidence type="ECO:0008006" key="3">
    <source>
        <dbReference type="Google" id="ProtNLM"/>
    </source>
</evidence>
<evidence type="ECO:0000313" key="2">
    <source>
        <dbReference type="Proteomes" id="UP000635565"/>
    </source>
</evidence>
<comment type="caution">
    <text evidence="1">The sequence shown here is derived from an EMBL/GenBank/DDBJ whole genome shotgun (WGS) entry which is preliminary data.</text>
</comment>
<name>A0ABQ3V9Y3_9CHLR</name>
<organism evidence="1 2">
    <name type="scientific">Dictyobacter formicarum</name>
    <dbReference type="NCBI Taxonomy" id="2778368"/>
    <lineage>
        <taxon>Bacteria</taxon>
        <taxon>Bacillati</taxon>
        <taxon>Chloroflexota</taxon>
        <taxon>Ktedonobacteria</taxon>
        <taxon>Ktedonobacterales</taxon>
        <taxon>Dictyobacteraceae</taxon>
        <taxon>Dictyobacter</taxon>
    </lineage>
</organism>
<dbReference type="EMBL" id="BNJJ01000002">
    <property type="protein sequence ID" value="GHO82654.1"/>
    <property type="molecule type" value="Genomic_DNA"/>
</dbReference>
<evidence type="ECO:0000313" key="1">
    <source>
        <dbReference type="EMBL" id="GHO82654.1"/>
    </source>
</evidence>
<proteinExistence type="predicted"/>
<dbReference type="Proteomes" id="UP000635565">
    <property type="component" value="Unassembled WGS sequence"/>
</dbReference>